<keyword evidence="3 10" id="KW-0716">Sensory transduction</keyword>
<dbReference type="GO" id="GO:0004984">
    <property type="term" value="F:olfactory receptor activity"/>
    <property type="evidence" value="ECO:0007669"/>
    <property type="project" value="InterPro"/>
</dbReference>
<keyword evidence="8 10" id="KW-0675">Receptor</keyword>
<dbReference type="InterPro" id="IPR004117">
    <property type="entry name" value="7tm6_olfct_rcpt"/>
</dbReference>
<keyword evidence="7 10" id="KW-0472">Membrane</keyword>
<evidence type="ECO:0000256" key="5">
    <source>
        <dbReference type="ARBA" id="ARBA00022725"/>
    </source>
</evidence>
<evidence type="ECO:0000313" key="11">
    <source>
        <dbReference type="Proteomes" id="UP001652628"/>
    </source>
</evidence>
<comment type="subcellular location">
    <subcellularLocation>
        <location evidence="1 10">Cell membrane</location>
        <topology evidence="1 10">Multi-pass membrane protein</topology>
    </subcellularLocation>
</comment>
<gene>
    <name evidence="12" type="primary">LOC108012759</name>
</gene>
<dbReference type="GO" id="GO:0005886">
    <property type="term" value="C:plasma membrane"/>
    <property type="evidence" value="ECO:0007669"/>
    <property type="project" value="UniProtKB-SubCell"/>
</dbReference>
<dbReference type="Proteomes" id="UP001652628">
    <property type="component" value="Chromosome 3"/>
</dbReference>
<keyword evidence="11" id="KW-1185">Reference proteome</keyword>
<protein>
    <recommendedName>
        <fullName evidence="10">Odorant receptor</fullName>
    </recommendedName>
</protein>
<dbReference type="GeneID" id="108012759"/>
<feature type="transmembrane region" description="Helical" evidence="10">
    <location>
        <begin position="92"/>
        <end position="111"/>
    </location>
</feature>
<feature type="transmembrane region" description="Helical" evidence="10">
    <location>
        <begin position="201"/>
        <end position="219"/>
    </location>
</feature>
<dbReference type="GO" id="GO:0007165">
    <property type="term" value="P:signal transduction"/>
    <property type="evidence" value="ECO:0007669"/>
    <property type="project" value="UniProtKB-KW"/>
</dbReference>
<comment type="similarity">
    <text evidence="10">Belongs to the insect chemoreceptor superfamily. Heteromeric odorant receptor channel (TC 1.A.69) family.</text>
</comment>
<reference evidence="12" key="1">
    <citation type="submission" date="2025-08" db="UniProtKB">
        <authorList>
            <consortium name="RefSeq"/>
        </authorList>
    </citation>
    <scope>IDENTIFICATION</scope>
</reference>
<evidence type="ECO:0000256" key="7">
    <source>
        <dbReference type="ARBA" id="ARBA00023136"/>
    </source>
</evidence>
<evidence type="ECO:0000256" key="6">
    <source>
        <dbReference type="ARBA" id="ARBA00022989"/>
    </source>
</evidence>
<comment type="caution">
    <text evidence="10">Lacks conserved residue(s) required for the propagation of feature annotation.</text>
</comment>
<evidence type="ECO:0000256" key="1">
    <source>
        <dbReference type="ARBA" id="ARBA00004651"/>
    </source>
</evidence>
<organism evidence="11 12">
    <name type="scientific">Drosophila suzukii</name>
    <name type="common">Spotted-wing drosophila fruit fly</name>
    <dbReference type="NCBI Taxonomy" id="28584"/>
    <lineage>
        <taxon>Eukaryota</taxon>
        <taxon>Metazoa</taxon>
        <taxon>Ecdysozoa</taxon>
        <taxon>Arthropoda</taxon>
        <taxon>Hexapoda</taxon>
        <taxon>Insecta</taxon>
        <taxon>Pterygota</taxon>
        <taxon>Neoptera</taxon>
        <taxon>Endopterygota</taxon>
        <taxon>Diptera</taxon>
        <taxon>Brachycera</taxon>
        <taxon>Muscomorpha</taxon>
        <taxon>Ephydroidea</taxon>
        <taxon>Drosophilidae</taxon>
        <taxon>Drosophila</taxon>
        <taxon>Sophophora</taxon>
    </lineage>
</organism>
<dbReference type="GO" id="GO:0005549">
    <property type="term" value="F:odorant binding"/>
    <property type="evidence" value="ECO:0007669"/>
    <property type="project" value="InterPro"/>
</dbReference>
<sequence>MDLRSNLDRFLIFYKDGWKIFWNPQLESKHSSLYYWREQLKAMFLFTTSEERRLPYRFVWHSLVCVQTSVFFASLWYGLTESLGDSVEMGRDLAFMIGAFFILFKVFYFNWYGDGLNEVISDLEALHPWALEGPGAVDFRPGKRWYFLMAFVLASSWGLFLCIFLVLLITSPMWVQKQNLPFHAAFPFQWHDRSTHPITHAIIYLFQSFLGTYFLTWLLCMEGLSVCIYGELTFAIEVLCLELQNLHRRCKDNEQLNLEIMRLVKFHQKIVEILDHTNDVFHGTLIMQMAVNFSLVSLSVLEAMEARKDPKVVAQFAVLMLLALGHLSMWCVCGDMLSQKSLKISEAAYEAYDPTRGSKENYRLLCLIIRRAQNPLIMRASPFPSFNLRNYTAILNQCYGILTFLLKTLD</sequence>
<feature type="transmembrane region" description="Helical" evidence="10">
    <location>
        <begin position="58"/>
        <end position="80"/>
    </location>
</feature>
<proteinExistence type="inferred from homology"/>
<feature type="transmembrane region" description="Helical" evidence="10">
    <location>
        <begin position="312"/>
        <end position="330"/>
    </location>
</feature>
<feature type="transmembrane region" description="Helical" evidence="10">
    <location>
        <begin position="280"/>
        <end position="300"/>
    </location>
</feature>
<evidence type="ECO:0000313" key="12">
    <source>
        <dbReference type="RefSeq" id="XP_016933681.3"/>
    </source>
</evidence>
<evidence type="ECO:0000256" key="2">
    <source>
        <dbReference type="ARBA" id="ARBA00022475"/>
    </source>
</evidence>
<dbReference type="PANTHER" id="PTHR21137">
    <property type="entry name" value="ODORANT RECEPTOR"/>
    <property type="match status" value="1"/>
</dbReference>
<keyword evidence="5 10" id="KW-0552">Olfaction</keyword>
<dbReference type="Pfam" id="PF02949">
    <property type="entry name" value="7tm_6"/>
    <property type="match status" value="1"/>
</dbReference>
<keyword evidence="9 10" id="KW-0807">Transducer</keyword>
<evidence type="ECO:0000256" key="3">
    <source>
        <dbReference type="ARBA" id="ARBA00022606"/>
    </source>
</evidence>
<evidence type="ECO:0000256" key="9">
    <source>
        <dbReference type="ARBA" id="ARBA00023224"/>
    </source>
</evidence>
<feature type="transmembrane region" description="Helical" evidence="10">
    <location>
        <begin position="145"/>
        <end position="169"/>
    </location>
</feature>
<accession>A0AB39ZE14</accession>
<evidence type="ECO:0000256" key="8">
    <source>
        <dbReference type="ARBA" id="ARBA00023170"/>
    </source>
</evidence>
<evidence type="ECO:0000256" key="4">
    <source>
        <dbReference type="ARBA" id="ARBA00022692"/>
    </source>
</evidence>
<keyword evidence="6 10" id="KW-1133">Transmembrane helix</keyword>
<keyword evidence="2" id="KW-1003">Cell membrane</keyword>
<keyword evidence="4 10" id="KW-0812">Transmembrane</keyword>
<name>A0AB39ZE14_DROSZ</name>
<dbReference type="AlphaFoldDB" id="A0AB39ZE14"/>
<dbReference type="PANTHER" id="PTHR21137:SF35">
    <property type="entry name" value="ODORANT RECEPTOR 19A-RELATED"/>
    <property type="match status" value="1"/>
</dbReference>
<evidence type="ECO:0000256" key="10">
    <source>
        <dbReference type="RuleBase" id="RU351113"/>
    </source>
</evidence>
<dbReference type="RefSeq" id="XP_016933681.3">
    <property type="nucleotide sequence ID" value="XM_017078192.4"/>
</dbReference>